<sequence length="571" mass="61577">RGLGAWKERWQVAKTSQPASLGAGESERTPLVTQHPRARYPSMFEPLDISAPAILVSSMAVLRPTTYDPYPCCAPRDHVISTEHTPAISPYLPPHGALVLPFIEESVDPTHISILTALTSIMSQNTMEPISEMAMHQQFLSQLAGSEASLFDRDIPTPPFFSGDSTGTDGPAGRQHSGSISGRGVKSPTSAQGSGIPPIGGTSNGRGISRLPDPRAQALMQLVPMPSQLPPGTQSPTDASSNPNTPMMHMPPYSTHYMLPNGGIMPHSLVTNVPAPIGLNSGNPADQVGTWTDSVNAYWQPMGLPAFSAPLINSGGLAATIRDARLAWMRKTNLLKHLLTHVEARPYICTVPGCDQAFKQKWLLDRHGRVHAANNTKPKPPRKAQTKERPVAAPSRRARKTIATELDNEIDELAGDGDSYMSRQAGDVEVDGFEGAAIRSRPRRAAAVAAVAANRNRRWDEDIDFGDDGEEEEDDEDDEDEVSREDVLMEEDIDDEDEEEADDQAHRNRAGVANAGTGRPRGRPAGRGKLPLMSMSGDYRLKGVVAPFSNARTEQSTDPNGLAPAAEGTEE</sequence>
<dbReference type="Proteomes" id="UP000789525">
    <property type="component" value="Unassembled WGS sequence"/>
</dbReference>
<proteinExistence type="predicted"/>
<organism evidence="1 2">
    <name type="scientific">Acaulospora colombiana</name>
    <dbReference type="NCBI Taxonomy" id="27376"/>
    <lineage>
        <taxon>Eukaryota</taxon>
        <taxon>Fungi</taxon>
        <taxon>Fungi incertae sedis</taxon>
        <taxon>Mucoromycota</taxon>
        <taxon>Glomeromycotina</taxon>
        <taxon>Glomeromycetes</taxon>
        <taxon>Diversisporales</taxon>
        <taxon>Acaulosporaceae</taxon>
        <taxon>Acaulospora</taxon>
    </lineage>
</organism>
<evidence type="ECO:0000313" key="1">
    <source>
        <dbReference type="EMBL" id="CAG8662861.1"/>
    </source>
</evidence>
<protein>
    <submittedName>
        <fullName evidence="1">6588_t:CDS:1</fullName>
    </submittedName>
</protein>
<keyword evidence="2" id="KW-1185">Reference proteome</keyword>
<comment type="caution">
    <text evidence="1">The sequence shown here is derived from an EMBL/GenBank/DDBJ whole genome shotgun (WGS) entry which is preliminary data.</text>
</comment>
<evidence type="ECO:0000313" key="2">
    <source>
        <dbReference type="Proteomes" id="UP000789525"/>
    </source>
</evidence>
<reference evidence="1" key="1">
    <citation type="submission" date="2021-06" db="EMBL/GenBank/DDBJ databases">
        <authorList>
            <person name="Kallberg Y."/>
            <person name="Tangrot J."/>
            <person name="Rosling A."/>
        </authorList>
    </citation>
    <scope>NUCLEOTIDE SEQUENCE</scope>
    <source>
        <strain evidence="1">CL356</strain>
    </source>
</reference>
<feature type="non-terminal residue" evidence="1">
    <location>
        <position position="1"/>
    </location>
</feature>
<dbReference type="EMBL" id="CAJVPT010022967">
    <property type="protein sequence ID" value="CAG8662861.1"/>
    <property type="molecule type" value="Genomic_DNA"/>
</dbReference>
<gene>
    <name evidence="1" type="ORF">ACOLOM_LOCUS8656</name>
</gene>
<name>A0ACA9NNY5_9GLOM</name>
<accession>A0ACA9NNY5</accession>